<sequence>MDLLGEQATATGFTGRAKQGLQAASLVLQRTRKAFRLSLYLLPKLSQKQQDSRSSPEVPVLHNSSQSLQRKKTM</sequence>
<name>A0AA35PIC1_9SAUR</name>
<keyword evidence="3" id="KW-1185">Reference proteome</keyword>
<proteinExistence type="predicted"/>
<gene>
    <name evidence="2" type="ORF">PODLI_1B013430</name>
</gene>
<reference evidence="2" key="1">
    <citation type="submission" date="2022-12" db="EMBL/GenBank/DDBJ databases">
        <authorList>
            <person name="Alioto T."/>
            <person name="Alioto T."/>
            <person name="Gomez Garrido J."/>
        </authorList>
    </citation>
    <scope>NUCLEOTIDE SEQUENCE</scope>
</reference>
<dbReference type="Proteomes" id="UP001178461">
    <property type="component" value="Chromosome 10"/>
</dbReference>
<dbReference type="AlphaFoldDB" id="A0AA35PIC1"/>
<feature type="compositionally biased region" description="Polar residues" evidence="1">
    <location>
        <begin position="46"/>
        <end position="55"/>
    </location>
</feature>
<feature type="region of interest" description="Disordered" evidence="1">
    <location>
        <begin position="46"/>
        <end position="74"/>
    </location>
</feature>
<protein>
    <submittedName>
        <fullName evidence="2">Uncharacterized protein</fullName>
    </submittedName>
</protein>
<accession>A0AA35PIC1</accession>
<dbReference type="EMBL" id="OX395135">
    <property type="protein sequence ID" value="CAI5785782.1"/>
    <property type="molecule type" value="Genomic_DNA"/>
</dbReference>
<feature type="non-terminal residue" evidence="2">
    <location>
        <position position="74"/>
    </location>
</feature>
<organism evidence="2 3">
    <name type="scientific">Podarcis lilfordi</name>
    <name type="common">Lilford's wall lizard</name>
    <dbReference type="NCBI Taxonomy" id="74358"/>
    <lineage>
        <taxon>Eukaryota</taxon>
        <taxon>Metazoa</taxon>
        <taxon>Chordata</taxon>
        <taxon>Craniata</taxon>
        <taxon>Vertebrata</taxon>
        <taxon>Euteleostomi</taxon>
        <taxon>Lepidosauria</taxon>
        <taxon>Squamata</taxon>
        <taxon>Bifurcata</taxon>
        <taxon>Unidentata</taxon>
        <taxon>Episquamata</taxon>
        <taxon>Laterata</taxon>
        <taxon>Lacertibaenia</taxon>
        <taxon>Lacertidae</taxon>
        <taxon>Podarcis</taxon>
    </lineage>
</organism>
<evidence type="ECO:0000256" key="1">
    <source>
        <dbReference type="SAM" id="MobiDB-lite"/>
    </source>
</evidence>
<evidence type="ECO:0000313" key="3">
    <source>
        <dbReference type="Proteomes" id="UP001178461"/>
    </source>
</evidence>
<evidence type="ECO:0000313" key="2">
    <source>
        <dbReference type="EMBL" id="CAI5785782.1"/>
    </source>
</evidence>